<dbReference type="AlphaFoldDB" id="A0A0K1NMN2"/>
<dbReference type="Proteomes" id="UP000682005">
    <property type="component" value="Chromosome 2"/>
</dbReference>
<evidence type="ECO:0000313" key="4">
    <source>
        <dbReference type="Proteomes" id="UP000682005"/>
    </source>
</evidence>
<sequence length="101" mass="11623">MIHQDFYKKYIDIRSEEVNALNEAIRNTDDKEVHWQSDFPYVTAQLSNCDGHLDAKVMAVKHPVSEHSGILIMPDEDHQYYEVGYNDILFGDIDGILDALP</sequence>
<evidence type="ECO:0000313" key="3">
    <source>
        <dbReference type="Proteomes" id="UP000060345"/>
    </source>
</evidence>
<protein>
    <submittedName>
        <fullName evidence="1">Uncharacterized protein</fullName>
    </submittedName>
</protein>
<name>A0A0K1NMN2_9BACT</name>
<dbReference type="EMBL" id="CP012075">
    <property type="protein sequence ID" value="AKU70300.1"/>
    <property type="molecule type" value="Genomic_DNA"/>
</dbReference>
<reference evidence="2 4" key="2">
    <citation type="submission" date="2021-03" db="EMBL/GenBank/DDBJ databases">
        <title>Human Oral Microbial Genomes.</title>
        <authorList>
            <person name="Johnston C.D."/>
            <person name="Chen T."/>
            <person name="Dewhirst F.E."/>
        </authorList>
    </citation>
    <scope>NUCLEOTIDE SEQUENCE [LARGE SCALE GENOMIC DNA]</scope>
    <source>
        <strain evidence="2 4">W1435</strain>
    </source>
</reference>
<accession>A0A0K1NMN2</accession>
<dbReference type="OrthoDB" id="1072340at2"/>
<reference evidence="1 3" key="1">
    <citation type="submission" date="2015-07" db="EMBL/GenBank/DDBJ databases">
        <authorList>
            <person name="Noorani M."/>
        </authorList>
    </citation>
    <scope>NUCLEOTIDE SEQUENCE [LARGE SCALE GENOMIC DNA]</scope>
    <source>
        <strain evidence="1 3">W1435</strain>
    </source>
</reference>
<dbReference type="EMBL" id="CP072369">
    <property type="protein sequence ID" value="QUB85922.1"/>
    <property type="molecule type" value="Genomic_DNA"/>
</dbReference>
<dbReference type="RefSeq" id="WP_025079208.1">
    <property type="nucleotide sequence ID" value="NZ_BAKO01000059.1"/>
</dbReference>
<dbReference type="KEGG" id="pfus:ADJ77_11005"/>
<dbReference type="Proteomes" id="UP000060345">
    <property type="component" value="Chromosome 2"/>
</dbReference>
<organism evidence="1 3">
    <name type="scientific">Prevotella fusca JCM 17724</name>
    <dbReference type="NCBI Taxonomy" id="1236517"/>
    <lineage>
        <taxon>Bacteria</taxon>
        <taxon>Pseudomonadati</taxon>
        <taxon>Bacteroidota</taxon>
        <taxon>Bacteroidia</taxon>
        <taxon>Bacteroidales</taxon>
        <taxon>Prevotellaceae</taxon>
        <taxon>Prevotella</taxon>
    </lineage>
</organism>
<evidence type="ECO:0000313" key="2">
    <source>
        <dbReference type="EMBL" id="QUB85922.1"/>
    </source>
</evidence>
<proteinExistence type="predicted"/>
<evidence type="ECO:0000313" key="1">
    <source>
        <dbReference type="EMBL" id="AKU70300.1"/>
    </source>
</evidence>
<keyword evidence="4" id="KW-1185">Reference proteome</keyword>
<gene>
    <name evidence="1" type="ORF">ADJ77_11005</name>
    <name evidence="2" type="ORF">J5A51_01255</name>
</gene>